<sequence length="155" mass="17619">MSKKKNKSSRNAAKAKADAPLQLPKVVTAWEEYMGEGKLEDFQRLMRDLGFEEHFPSKSKCRQALKAVWVNIPDFLYAIQHGLPVHHFPSERELSNYTLKSPKRIYPKRFIPKGSPLRQLLAHILGGGGKGRNNDYYSHKEDGLLETMARLSLAG</sequence>
<organism evidence="1 2">
    <name type="scientific">Xylaria arbuscula</name>
    <dbReference type="NCBI Taxonomy" id="114810"/>
    <lineage>
        <taxon>Eukaryota</taxon>
        <taxon>Fungi</taxon>
        <taxon>Dikarya</taxon>
        <taxon>Ascomycota</taxon>
        <taxon>Pezizomycotina</taxon>
        <taxon>Sordariomycetes</taxon>
        <taxon>Xylariomycetidae</taxon>
        <taxon>Xylariales</taxon>
        <taxon>Xylariaceae</taxon>
        <taxon>Xylaria</taxon>
    </lineage>
</organism>
<name>A0A9W8TSH6_9PEZI</name>
<protein>
    <submittedName>
        <fullName evidence="1">Uncharacterized protein</fullName>
    </submittedName>
</protein>
<gene>
    <name evidence="1" type="ORF">NPX13_g321</name>
</gene>
<evidence type="ECO:0000313" key="2">
    <source>
        <dbReference type="Proteomes" id="UP001148614"/>
    </source>
</evidence>
<evidence type="ECO:0000313" key="1">
    <source>
        <dbReference type="EMBL" id="KAJ3580241.1"/>
    </source>
</evidence>
<dbReference type="PANTHER" id="PTHR38846">
    <property type="entry name" value="C3H1-TYPE DOMAIN-CONTAINING PROTEIN"/>
    <property type="match status" value="1"/>
</dbReference>
<keyword evidence="2" id="KW-1185">Reference proteome</keyword>
<dbReference type="PANTHER" id="PTHR38846:SF1">
    <property type="entry name" value="C3H1-TYPE DOMAIN-CONTAINING PROTEIN"/>
    <property type="match status" value="1"/>
</dbReference>
<proteinExistence type="predicted"/>
<dbReference type="EMBL" id="JANPWZ010000020">
    <property type="protein sequence ID" value="KAJ3580241.1"/>
    <property type="molecule type" value="Genomic_DNA"/>
</dbReference>
<dbReference type="Proteomes" id="UP001148614">
    <property type="component" value="Unassembled WGS sequence"/>
</dbReference>
<reference evidence="1" key="1">
    <citation type="submission" date="2022-07" db="EMBL/GenBank/DDBJ databases">
        <title>Genome Sequence of Xylaria arbuscula.</title>
        <authorList>
            <person name="Buettner E."/>
        </authorList>
    </citation>
    <scope>NUCLEOTIDE SEQUENCE</scope>
    <source>
        <strain evidence="1">VT107</strain>
    </source>
</reference>
<dbReference type="VEuPathDB" id="FungiDB:F4678DRAFT_266062"/>
<accession>A0A9W8TSH6</accession>
<dbReference type="AlphaFoldDB" id="A0A9W8TSH6"/>
<comment type="caution">
    <text evidence="1">The sequence shown here is derived from an EMBL/GenBank/DDBJ whole genome shotgun (WGS) entry which is preliminary data.</text>
</comment>